<dbReference type="RefSeq" id="WP_007810742.1">
    <property type="nucleotide sequence ID" value="NZ_AJXT01000105.1"/>
</dbReference>
<accession>I4VLW1</accession>
<evidence type="ECO:0000313" key="2">
    <source>
        <dbReference type="Proteomes" id="UP000003226"/>
    </source>
</evidence>
<name>I4VLW1_9GAMM</name>
<sequence length="83" mass="9310">MPSHREGRCGTPLIWSGQLTLRSEVDAVVPVLEAQGYAAVPSWRRDGRWELWTQEGNITSGPSETFASREEALAAGRVWRDDR</sequence>
<dbReference type="eggNOG" id="ENOG5033W0R">
    <property type="taxonomic scope" value="Bacteria"/>
</dbReference>
<dbReference type="AlphaFoldDB" id="I4VLW1"/>
<keyword evidence="2" id="KW-1185">Reference proteome</keyword>
<dbReference type="EMBL" id="AJXT01000105">
    <property type="protein sequence ID" value="EIL88202.1"/>
    <property type="molecule type" value="Genomic_DNA"/>
</dbReference>
<dbReference type="PATRIC" id="fig|1163407.3.peg.3423"/>
<dbReference type="Proteomes" id="UP000003226">
    <property type="component" value="Unassembled WGS sequence"/>
</dbReference>
<reference evidence="1 2" key="1">
    <citation type="journal article" date="2012" name="J. Bacteriol.">
        <title>Genome sequences for six rhodanobacter strains, isolated from soils and the terrestrial subsurface, with variable denitrification capabilities.</title>
        <authorList>
            <person name="Kostka J.E."/>
            <person name="Green S.J."/>
            <person name="Rishishwar L."/>
            <person name="Prakash O."/>
            <person name="Katz L.S."/>
            <person name="Marino-Ramirez L."/>
            <person name="Jordan I.K."/>
            <person name="Munk C."/>
            <person name="Ivanova N."/>
            <person name="Mikhailova N."/>
            <person name="Watson D.B."/>
            <person name="Brown S.D."/>
            <person name="Palumbo A.V."/>
            <person name="Brooks S.C."/>
        </authorList>
    </citation>
    <scope>NUCLEOTIDE SEQUENCE [LARGE SCALE GENOMIC DNA]</scope>
    <source>
        <strain evidence="1 2">B39</strain>
    </source>
</reference>
<dbReference type="OrthoDB" id="9135317at2"/>
<protein>
    <submittedName>
        <fullName evidence="1">Uncharacterized protein</fullName>
    </submittedName>
</protein>
<proteinExistence type="predicted"/>
<organism evidence="1 2">
    <name type="scientific">Rhodanobacter spathiphylli B39</name>
    <dbReference type="NCBI Taxonomy" id="1163407"/>
    <lineage>
        <taxon>Bacteria</taxon>
        <taxon>Pseudomonadati</taxon>
        <taxon>Pseudomonadota</taxon>
        <taxon>Gammaproteobacteria</taxon>
        <taxon>Lysobacterales</taxon>
        <taxon>Rhodanobacteraceae</taxon>
        <taxon>Rhodanobacter</taxon>
    </lineage>
</organism>
<evidence type="ECO:0000313" key="1">
    <source>
        <dbReference type="EMBL" id="EIL88202.1"/>
    </source>
</evidence>
<comment type="caution">
    <text evidence="1">The sequence shown here is derived from an EMBL/GenBank/DDBJ whole genome shotgun (WGS) entry which is preliminary data.</text>
</comment>
<gene>
    <name evidence="1" type="ORF">UU7_17167</name>
</gene>